<reference evidence="2" key="2">
    <citation type="submission" date="2018-08" db="UniProtKB">
        <authorList>
            <consortium name="EnsemblPlants"/>
        </authorList>
    </citation>
    <scope>IDENTIFICATION</scope>
    <source>
        <strain evidence="2">Yugu1</strain>
    </source>
</reference>
<name>K3YND2_SETIT</name>
<dbReference type="AlphaFoldDB" id="K3YND2"/>
<protein>
    <recommendedName>
        <fullName evidence="4">Ubiquitin-like protease family profile domain-containing protein</fullName>
    </recommendedName>
</protein>
<dbReference type="Gene3D" id="3.40.395.10">
    <property type="entry name" value="Adenoviral Proteinase, Chain A"/>
    <property type="match status" value="1"/>
</dbReference>
<proteinExistence type="predicted"/>
<dbReference type="InterPro" id="IPR038765">
    <property type="entry name" value="Papain-like_cys_pep_sf"/>
</dbReference>
<dbReference type="InParanoid" id="K3YND2"/>
<dbReference type="Gramene" id="KQL01258">
    <property type="protein sequence ID" value="KQL01258"/>
    <property type="gene ID" value="SETIT_015773mg"/>
</dbReference>
<feature type="coiled-coil region" evidence="1">
    <location>
        <begin position="35"/>
        <end position="62"/>
    </location>
</feature>
<dbReference type="HOGENOM" id="CLU_010199_3_1_1"/>
<evidence type="ECO:0000256" key="1">
    <source>
        <dbReference type="SAM" id="Coils"/>
    </source>
</evidence>
<evidence type="ECO:0000313" key="2">
    <source>
        <dbReference type="EnsemblPlants" id="KQL01258"/>
    </source>
</evidence>
<evidence type="ECO:0008006" key="4">
    <source>
        <dbReference type="Google" id="ProtNLM"/>
    </source>
</evidence>
<reference evidence="3" key="1">
    <citation type="journal article" date="2012" name="Nat. Biotechnol.">
        <title>Reference genome sequence of the model plant Setaria.</title>
        <authorList>
            <person name="Bennetzen J.L."/>
            <person name="Schmutz J."/>
            <person name="Wang H."/>
            <person name="Percifield R."/>
            <person name="Hawkins J."/>
            <person name="Pontaroli A.C."/>
            <person name="Estep M."/>
            <person name="Feng L."/>
            <person name="Vaughn J.N."/>
            <person name="Grimwood J."/>
            <person name="Jenkins J."/>
            <person name="Barry K."/>
            <person name="Lindquist E."/>
            <person name="Hellsten U."/>
            <person name="Deshpande S."/>
            <person name="Wang X."/>
            <person name="Wu X."/>
            <person name="Mitros T."/>
            <person name="Triplett J."/>
            <person name="Yang X."/>
            <person name="Ye C.Y."/>
            <person name="Mauro-Herrera M."/>
            <person name="Wang L."/>
            <person name="Li P."/>
            <person name="Sharma M."/>
            <person name="Sharma R."/>
            <person name="Ronald P.C."/>
            <person name="Panaud O."/>
            <person name="Kellogg E.A."/>
            <person name="Brutnell T.P."/>
            <person name="Doust A.N."/>
            <person name="Tuskan G.A."/>
            <person name="Rokhsar D."/>
            <person name="Devos K.M."/>
        </authorList>
    </citation>
    <scope>NUCLEOTIDE SEQUENCE [LARGE SCALE GENOMIC DNA]</scope>
    <source>
        <strain evidence="3">cv. Yugu1</strain>
    </source>
</reference>
<evidence type="ECO:0000313" key="3">
    <source>
        <dbReference type="Proteomes" id="UP000004995"/>
    </source>
</evidence>
<accession>K3YND2</accession>
<keyword evidence="3" id="KW-1185">Reference proteome</keyword>
<keyword evidence="1" id="KW-0175">Coiled coil</keyword>
<dbReference type="PANTHER" id="PTHR33018">
    <property type="entry name" value="OS10G0338966 PROTEIN-RELATED"/>
    <property type="match status" value="1"/>
</dbReference>
<dbReference type="SUPFAM" id="SSF54001">
    <property type="entry name" value="Cysteine proteinases"/>
    <property type="match status" value="1"/>
</dbReference>
<organism evidence="2 3">
    <name type="scientific">Setaria italica</name>
    <name type="common">Foxtail millet</name>
    <name type="synonym">Panicum italicum</name>
    <dbReference type="NCBI Taxonomy" id="4555"/>
    <lineage>
        <taxon>Eukaryota</taxon>
        <taxon>Viridiplantae</taxon>
        <taxon>Streptophyta</taxon>
        <taxon>Embryophyta</taxon>
        <taxon>Tracheophyta</taxon>
        <taxon>Spermatophyta</taxon>
        <taxon>Magnoliopsida</taxon>
        <taxon>Liliopsida</taxon>
        <taxon>Poales</taxon>
        <taxon>Poaceae</taxon>
        <taxon>PACMAD clade</taxon>
        <taxon>Panicoideae</taxon>
        <taxon>Panicodae</taxon>
        <taxon>Paniceae</taxon>
        <taxon>Cenchrinae</taxon>
        <taxon>Setaria</taxon>
    </lineage>
</organism>
<dbReference type="PANTHER" id="PTHR33018:SF19">
    <property type="entry name" value="OS12G0558775 PROTEIN"/>
    <property type="match status" value="1"/>
</dbReference>
<dbReference type="Proteomes" id="UP000004995">
    <property type="component" value="Unassembled WGS sequence"/>
</dbReference>
<dbReference type="EnsemblPlants" id="KQL01258">
    <property type="protein sequence ID" value="KQL01258"/>
    <property type="gene ID" value="SETIT_015773mg"/>
</dbReference>
<dbReference type="EMBL" id="AGNK02003664">
    <property type="status" value="NOT_ANNOTATED_CDS"/>
    <property type="molecule type" value="Genomic_DNA"/>
</dbReference>
<sequence>MQWREEELTHGRFKVVYLHSARINEPKHKLKMTGMIKAQIEAAETEADKDAIKRKAHREEMQKVSIYIAKVTKKKADKDYIMASYSFENHWICIIILPKLGEAVVLNSASYHRDRYKDSIGIIQNCITNSCVYILKCHKQPPSSVLCGYYVCKFIRNNGR</sequence>